<dbReference type="Proteomes" id="UP000002220">
    <property type="component" value="Chromosome"/>
</dbReference>
<dbReference type="STRING" id="521674.Plim_3087"/>
<evidence type="ECO:0000259" key="1">
    <source>
        <dbReference type="PROSITE" id="PS50880"/>
    </source>
</evidence>
<dbReference type="InterPro" id="IPR006171">
    <property type="entry name" value="TOPRIM_dom"/>
</dbReference>
<dbReference type="HOGENOM" id="CLU_401072_0_0_0"/>
<dbReference type="GO" id="GO:0003677">
    <property type="term" value="F:DNA binding"/>
    <property type="evidence" value="ECO:0007669"/>
    <property type="project" value="InterPro"/>
</dbReference>
<name>D5SSV2_PLAL2</name>
<dbReference type="SUPFAM" id="SSF56731">
    <property type="entry name" value="DNA primase core"/>
    <property type="match status" value="1"/>
</dbReference>
<dbReference type="PANTHER" id="PTHR10133:SF62">
    <property type="entry name" value="DNA POLYMERASE THETA"/>
    <property type="match status" value="1"/>
</dbReference>
<dbReference type="InterPro" id="IPR043502">
    <property type="entry name" value="DNA/RNA_pol_sf"/>
</dbReference>
<keyword evidence="3" id="KW-1185">Reference proteome</keyword>
<dbReference type="PROSITE" id="PS50880">
    <property type="entry name" value="TOPRIM"/>
    <property type="match status" value="1"/>
</dbReference>
<dbReference type="eggNOG" id="COG0749">
    <property type="taxonomic scope" value="Bacteria"/>
</dbReference>
<dbReference type="KEGG" id="plm:Plim_3087"/>
<gene>
    <name evidence="2" type="ordered locus">Plim_3087</name>
</gene>
<dbReference type="Gene3D" id="3.40.1360.10">
    <property type="match status" value="1"/>
</dbReference>
<dbReference type="PANTHER" id="PTHR10133">
    <property type="entry name" value="DNA POLYMERASE I"/>
    <property type="match status" value="1"/>
</dbReference>
<reference evidence="2 3" key="1">
    <citation type="journal article" date="2010" name="Stand. Genomic Sci.">
        <title>Complete genome sequence of Planctomyces limnophilus type strain (Mu 290).</title>
        <authorList>
            <person name="Labutti K."/>
            <person name="Sikorski J."/>
            <person name="Schneider S."/>
            <person name="Nolan M."/>
            <person name="Lucas S."/>
            <person name="Glavina Del Rio T."/>
            <person name="Tice H."/>
            <person name="Cheng J.F."/>
            <person name="Goodwin L."/>
            <person name="Pitluck S."/>
            <person name="Liolios K."/>
            <person name="Ivanova N."/>
            <person name="Mavromatis K."/>
            <person name="Mikhailova N."/>
            <person name="Pati A."/>
            <person name="Chen A."/>
            <person name="Palaniappan K."/>
            <person name="Land M."/>
            <person name="Hauser L."/>
            <person name="Chang Y.J."/>
            <person name="Jeffries C.D."/>
            <person name="Tindall B.J."/>
            <person name="Rohde M."/>
            <person name="Goker M."/>
            <person name="Woyke T."/>
            <person name="Bristow J."/>
            <person name="Eisen J.A."/>
            <person name="Markowitz V."/>
            <person name="Hugenholtz P."/>
            <person name="Kyrpides N.C."/>
            <person name="Klenk H.P."/>
            <person name="Lapidus A."/>
        </authorList>
    </citation>
    <scope>NUCLEOTIDE SEQUENCE [LARGE SCALE GENOMIC DNA]</scope>
    <source>
        <strain evidence="3">ATCC 43296 / DSM 3776 / IFAM 1008 / 290</strain>
    </source>
</reference>
<dbReference type="AlphaFoldDB" id="D5SSV2"/>
<dbReference type="InterPro" id="IPR002298">
    <property type="entry name" value="DNA_polymerase_A"/>
</dbReference>
<keyword evidence="2" id="KW-0239">DNA-directed DNA polymerase</keyword>
<sequence length="686" mass="76334">MRIANPGQRRTVRFDPQQGREVITGFGEEFVLNCPFCRDQRSRMRVSETYYPTDQSRSHRWHCFNESCHTNGVLATRFNLRISSVWREAQRSCAGDLWLPTTTVLTPGDAVVPIVLPPEFLSLTDSTSNHDARNYLTSRNFDPEQLARDWNVGYVDESDSSQPRIVRRLIIPFYQIETLNLVGWQARAIEQSDQPKYLTATGFRKSLHLYGMPGVTDRSEIVVVEGVTDAWRIGRNAVALLGKSASQTQLDLLVDLASKASAVLVALDRDAETDAMELIGRLQRQLSLRAVSKRVLRCLPPDGRKDFGECRPEEVEHALRQARADAGLLSQSAGTIIIPPARDVSRLPIASAISRPPGMNPLQVIQHTGRELTASARLDAAMNPILRKIEQHGLLLDERWNPSSTNDLPELKRMRLSAAPTGGRLRTRLSQNRSRTGRITASQYSCQSIPLRLRPAVVVGEGRTLISADYRAFEWRVAAALSQDSQLLTDFGSPDFDLYAFLVSQFDDLKHDVSSARPIIKGDSIQALYDFIDDGTASDGKTSVAEAIQRLFPRLMTWRQSVAAEALSSGFVTTPLGRVIDLTEGQDDLNRQRQAVNNLIQAHAAELFKQALIAMDQRLPPGARILLPMHDGVLVDCLTHQLDAVARGIRAAMTGFSNPMPVPLQVVIETGQNWGALQQWIETPSQ</sequence>
<dbReference type="Gene3D" id="3.30.70.370">
    <property type="match status" value="1"/>
</dbReference>
<dbReference type="GO" id="GO:0006302">
    <property type="term" value="P:double-strand break repair"/>
    <property type="evidence" value="ECO:0007669"/>
    <property type="project" value="TreeGrafter"/>
</dbReference>
<dbReference type="GO" id="GO:0006261">
    <property type="term" value="P:DNA-templated DNA replication"/>
    <property type="evidence" value="ECO:0007669"/>
    <property type="project" value="InterPro"/>
</dbReference>
<dbReference type="SMART" id="SM00482">
    <property type="entry name" value="POLAc"/>
    <property type="match status" value="1"/>
</dbReference>
<dbReference type="SUPFAM" id="SSF56672">
    <property type="entry name" value="DNA/RNA polymerases"/>
    <property type="match status" value="1"/>
</dbReference>
<dbReference type="Gene3D" id="1.10.150.20">
    <property type="entry name" value="5' to 3' exonuclease, C-terminal subdomain"/>
    <property type="match status" value="1"/>
</dbReference>
<protein>
    <submittedName>
        <fullName evidence="2">DNA-directed DNA polymerase</fullName>
    </submittedName>
</protein>
<accession>D5SSV2</accession>
<organism evidence="2 3">
    <name type="scientific">Planctopirus limnophila (strain ATCC 43296 / DSM 3776 / IFAM 1008 / Mu 290)</name>
    <name type="common">Planctomyces limnophilus</name>
    <dbReference type="NCBI Taxonomy" id="521674"/>
    <lineage>
        <taxon>Bacteria</taxon>
        <taxon>Pseudomonadati</taxon>
        <taxon>Planctomycetota</taxon>
        <taxon>Planctomycetia</taxon>
        <taxon>Planctomycetales</taxon>
        <taxon>Planctomycetaceae</taxon>
        <taxon>Planctopirus</taxon>
    </lineage>
</organism>
<keyword evidence="2" id="KW-0808">Transferase</keyword>
<feature type="domain" description="Toprim" evidence="1">
    <location>
        <begin position="219"/>
        <end position="301"/>
    </location>
</feature>
<dbReference type="GO" id="GO:0003887">
    <property type="term" value="F:DNA-directed DNA polymerase activity"/>
    <property type="evidence" value="ECO:0007669"/>
    <property type="project" value="UniProtKB-KW"/>
</dbReference>
<keyword evidence="2" id="KW-0548">Nucleotidyltransferase</keyword>
<dbReference type="Pfam" id="PF00476">
    <property type="entry name" value="DNA_pol_A"/>
    <property type="match status" value="1"/>
</dbReference>
<dbReference type="PRINTS" id="PR00868">
    <property type="entry name" value="DNAPOLI"/>
</dbReference>
<evidence type="ECO:0000313" key="2">
    <source>
        <dbReference type="EMBL" id="ADG68903.1"/>
    </source>
</evidence>
<proteinExistence type="predicted"/>
<dbReference type="InterPro" id="IPR001098">
    <property type="entry name" value="DNA-dir_DNA_pol_A_palm_dom"/>
</dbReference>
<dbReference type="EMBL" id="CP001744">
    <property type="protein sequence ID" value="ADG68903.1"/>
    <property type="molecule type" value="Genomic_DNA"/>
</dbReference>
<evidence type="ECO:0000313" key="3">
    <source>
        <dbReference type="Proteomes" id="UP000002220"/>
    </source>
</evidence>